<proteinExistence type="predicted"/>
<dbReference type="AlphaFoldDB" id="A0A1H6J6S7"/>
<feature type="transmembrane region" description="Helical" evidence="2">
    <location>
        <begin position="29"/>
        <end position="48"/>
    </location>
</feature>
<protein>
    <submittedName>
        <fullName evidence="3">Uncharacterized protein</fullName>
    </submittedName>
</protein>
<sequence>MSLPQRLGPQCHHSRVTSRAGTKTDGRPAIRLAAISSFGAAIIHFAVMPTHWQAWTQSGVFFASIAMFQVLWAFLVSRRPMPAVFAAGILANVAAAALWVMSRTAGVPFGPHSGQSEAVDTAGLCALLLECYVVMGAGWGWYRVERADPISRFGNAIILGGASAVVTIAATLGAASGVLLDHHGSSEAEQSDHPSASDHAGSHSGVPTPAAIPVVEAAPKSDSPAPVEHPAPATELSDKTAEDHHHSE</sequence>
<feature type="transmembrane region" description="Helical" evidence="2">
    <location>
        <begin position="121"/>
        <end position="144"/>
    </location>
</feature>
<dbReference type="EMBL" id="LT629971">
    <property type="protein sequence ID" value="SEH54687.1"/>
    <property type="molecule type" value="Genomic_DNA"/>
</dbReference>
<feature type="compositionally biased region" description="Basic and acidic residues" evidence="1">
    <location>
        <begin position="236"/>
        <end position="248"/>
    </location>
</feature>
<feature type="transmembrane region" description="Helical" evidence="2">
    <location>
        <begin position="156"/>
        <end position="180"/>
    </location>
</feature>
<keyword evidence="4" id="KW-1185">Reference proteome</keyword>
<evidence type="ECO:0000256" key="1">
    <source>
        <dbReference type="SAM" id="MobiDB-lite"/>
    </source>
</evidence>
<reference evidence="4" key="1">
    <citation type="submission" date="2016-10" db="EMBL/GenBank/DDBJ databases">
        <authorList>
            <person name="Varghese N."/>
            <person name="Submissions S."/>
        </authorList>
    </citation>
    <scope>NUCLEOTIDE SEQUENCE [LARGE SCALE GENOMIC DNA]</scope>
    <source>
        <strain evidence="4">DSM 45405</strain>
    </source>
</reference>
<organism evidence="3 4">
    <name type="scientific">Mycolicibacterium rutilum</name>
    <name type="common">Mycobacterium rutilum</name>
    <dbReference type="NCBI Taxonomy" id="370526"/>
    <lineage>
        <taxon>Bacteria</taxon>
        <taxon>Bacillati</taxon>
        <taxon>Actinomycetota</taxon>
        <taxon>Actinomycetes</taxon>
        <taxon>Mycobacteriales</taxon>
        <taxon>Mycobacteriaceae</taxon>
        <taxon>Mycolicibacterium</taxon>
    </lineage>
</organism>
<feature type="transmembrane region" description="Helical" evidence="2">
    <location>
        <begin position="54"/>
        <end position="76"/>
    </location>
</feature>
<keyword evidence="2" id="KW-0812">Transmembrane</keyword>
<feature type="transmembrane region" description="Helical" evidence="2">
    <location>
        <begin position="83"/>
        <end position="101"/>
    </location>
</feature>
<evidence type="ECO:0000313" key="3">
    <source>
        <dbReference type="EMBL" id="SEH54687.1"/>
    </source>
</evidence>
<name>A0A1H6J6S7_MYCRU</name>
<evidence type="ECO:0000256" key="2">
    <source>
        <dbReference type="SAM" id="Phobius"/>
    </source>
</evidence>
<gene>
    <name evidence="3" type="ORF">SAMN04489835_1271</name>
</gene>
<keyword evidence="2" id="KW-1133">Transmembrane helix</keyword>
<evidence type="ECO:0000313" key="4">
    <source>
        <dbReference type="Proteomes" id="UP000182915"/>
    </source>
</evidence>
<dbReference type="OrthoDB" id="3365791at2"/>
<dbReference type="Proteomes" id="UP000182915">
    <property type="component" value="Chromosome I"/>
</dbReference>
<accession>A0A1H6J6S7</accession>
<feature type="region of interest" description="Disordered" evidence="1">
    <location>
        <begin position="1"/>
        <end position="24"/>
    </location>
</feature>
<feature type="compositionally biased region" description="Basic and acidic residues" evidence="1">
    <location>
        <begin position="183"/>
        <end position="196"/>
    </location>
</feature>
<feature type="region of interest" description="Disordered" evidence="1">
    <location>
        <begin position="183"/>
        <end position="248"/>
    </location>
</feature>
<keyword evidence="2" id="KW-0472">Membrane</keyword>